<feature type="transmembrane region" description="Helical" evidence="10">
    <location>
        <begin position="150"/>
        <end position="173"/>
    </location>
</feature>
<evidence type="ECO:0000256" key="7">
    <source>
        <dbReference type="ARBA" id="ARBA00023065"/>
    </source>
</evidence>
<dbReference type="InterPro" id="IPR018490">
    <property type="entry name" value="cNMP-bd_dom_sf"/>
</dbReference>
<feature type="transmembrane region" description="Helical" evidence="10">
    <location>
        <begin position="340"/>
        <end position="365"/>
    </location>
</feature>
<keyword evidence="2" id="KW-0813">Transport</keyword>
<feature type="transmembrane region" description="Helical" evidence="10">
    <location>
        <begin position="219"/>
        <end position="238"/>
    </location>
</feature>
<feature type="transmembrane region" description="Helical" evidence="10">
    <location>
        <begin position="377"/>
        <end position="398"/>
    </location>
</feature>
<dbReference type="InterPro" id="IPR006153">
    <property type="entry name" value="Cation/H_exchanger_TM"/>
</dbReference>
<dbReference type="PROSITE" id="PS50042">
    <property type="entry name" value="CNMP_BINDING_3"/>
    <property type="match status" value="1"/>
</dbReference>
<dbReference type="GO" id="GO:0015386">
    <property type="term" value="F:potassium:proton antiporter activity"/>
    <property type="evidence" value="ECO:0007669"/>
    <property type="project" value="TreeGrafter"/>
</dbReference>
<dbReference type="Pfam" id="PF00027">
    <property type="entry name" value="cNMP_binding"/>
    <property type="match status" value="1"/>
</dbReference>
<feature type="transmembrane region" description="Helical" evidence="10">
    <location>
        <begin position="65"/>
        <end position="87"/>
    </location>
</feature>
<dbReference type="GO" id="GO:0005886">
    <property type="term" value="C:plasma membrane"/>
    <property type="evidence" value="ECO:0007669"/>
    <property type="project" value="UniProtKB-SubCell"/>
</dbReference>
<organism evidence="12 13">
    <name type="scientific">Elysia marginata</name>
    <dbReference type="NCBI Taxonomy" id="1093978"/>
    <lineage>
        <taxon>Eukaryota</taxon>
        <taxon>Metazoa</taxon>
        <taxon>Spiralia</taxon>
        <taxon>Lophotrochozoa</taxon>
        <taxon>Mollusca</taxon>
        <taxon>Gastropoda</taxon>
        <taxon>Heterobranchia</taxon>
        <taxon>Euthyneura</taxon>
        <taxon>Panpulmonata</taxon>
        <taxon>Sacoglossa</taxon>
        <taxon>Placobranchoidea</taxon>
        <taxon>Plakobranchidae</taxon>
        <taxon>Elysia</taxon>
    </lineage>
</organism>
<comment type="subcellular location">
    <subcellularLocation>
        <location evidence="1">Cell membrane</location>
        <topology evidence="1">Multi-pass membrane protein</topology>
    </subcellularLocation>
</comment>
<protein>
    <submittedName>
        <fullName evidence="12">Sodium/hydrogen exchanger 10</fullName>
    </submittedName>
</protein>
<feature type="transmembrane region" description="Helical" evidence="10">
    <location>
        <begin position="258"/>
        <end position="287"/>
    </location>
</feature>
<gene>
    <name evidence="12" type="ORF">ElyMa_000090700</name>
</gene>
<feature type="domain" description="Cyclic nucleotide-binding" evidence="11">
    <location>
        <begin position="900"/>
        <end position="999"/>
    </location>
</feature>
<evidence type="ECO:0000259" key="11">
    <source>
        <dbReference type="PROSITE" id="PS50042"/>
    </source>
</evidence>
<evidence type="ECO:0000256" key="8">
    <source>
        <dbReference type="ARBA" id="ARBA00023136"/>
    </source>
</evidence>
<dbReference type="Gene3D" id="6.10.140.1330">
    <property type="match status" value="1"/>
</dbReference>
<dbReference type="Proteomes" id="UP000762676">
    <property type="component" value="Unassembled WGS sequence"/>
</dbReference>
<keyword evidence="4 10" id="KW-0812">Transmembrane</keyword>
<evidence type="ECO:0000256" key="4">
    <source>
        <dbReference type="ARBA" id="ARBA00022692"/>
    </source>
</evidence>
<proteinExistence type="predicted"/>
<feature type="transmembrane region" description="Helical" evidence="10">
    <location>
        <begin position="307"/>
        <end position="328"/>
    </location>
</feature>
<dbReference type="EMBL" id="BMAT01000161">
    <property type="protein sequence ID" value="GFR60892.1"/>
    <property type="molecule type" value="Genomic_DNA"/>
</dbReference>
<sequence>MSTKLKYIIPEVNSSKEASLEPSTDWAFHLQNENNEYQVDMLYRACIFLIGALVRHFINILDIPVPYTVIVFFVGMIVGCLPVSPGVEIRPHVLLLIFLPILIFDGAFAIDTYIFNKIILQVLVLAFPAMVLMTALLAGTAMYVFKYEGWTWTIALLFGAVLSATDPVAVVAIMKDLGASKRLALLIEGESMLNDGSAIVLYEILWKMIEGHESTAKSIFVHVLKVAGGGPLFGYLMGKLDIFLLQWTFNDSLAEITITVTSAYLTFIIAEQVLHVSAVLAVVMLGVTLSNNKTSISPEIELCLHSFWESLAFMANTCIFAICGSTVTRKVLFKADPQDYIYIIFLYIATQVVRALAFMMFAPVLRRLGYGMTWQDGLVCTWSGLRGAVGLALALIIFKAELPPLQLPSVGNKILFHVALIVVGTLMINATTVSGLLQFLGHTEIKPAQRAAMKKAIAILAESRRKTMSVWKIDRFLTDADWDMVLINSTVDDPFMSTETEADLELMDRKGGICPKCNIRVRYEPTASEIRAMKAEATKKYLKLLKQNLWIQFEHGLLSGYSVRKLNELAEEAADEDLELIHVSEIKSMGQIPRTMAMLKRTITKHTVTFPHDDPHLNNKNGNPCETAIWRTSQSVLLPLGLFGMDSLLISLSVAFKVSKIVPDSYVLFEKCNIVMLVLMSVFFIFRCVMFEFRYMYTVWFLVNTVSLGVGYLEVLHVDLAGQGDHNNDIVQALYYLRLLRLAQFLEVLVHVVIHIINLQIHSQLTTACDMARGFVRSTEMTMPFIEHISDDPNIQSEIMSKAQAGKLEVLRELGLLQGLHPDIALEVKTCQAIRSVLNVMRDGAKTLMEEGGIDETEGLLFTKVIESKMKWLKSAPPKLQIPSTRKILASIAWIDKNMQVVDYIQTVGQRIVFQYNDRIVNIDDPFNGIHVIISGLVRVVCPVSPQNKTTTQTLEYLSTGNVVGEISELTRRPRMATLICETTVKTIYMSSESLETMFLFFSDLNPPLKTRLWQVCAMRVAVNVLSNVSNYQSLPKEMLLSRLEDMKVKHVDTPTIDITRDMTDVVLITGEANDVSSWDKYKAPCFIPPKVKTLEFPVRFQLQ</sequence>
<dbReference type="GO" id="GO:0051453">
    <property type="term" value="P:regulation of intracellular pH"/>
    <property type="evidence" value="ECO:0007669"/>
    <property type="project" value="TreeGrafter"/>
</dbReference>
<feature type="transmembrane region" description="Helical" evidence="10">
    <location>
        <begin position="122"/>
        <end position="144"/>
    </location>
</feature>
<accession>A0AAV4EIJ4</accession>
<evidence type="ECO:0000256" key="6">
    <source>
        <dbReference type="ARBA" id="ARBA00023053"/>
    </source>
</evidence>
<keyword evidence="3" id="KW-1003">Cell membrane</keyword>
<evidence type="ECO:0000256" key="1">
    <source>
        <dbReference type="ARBA" id="ARBA00004651"/>
    </source>
</evidence>
<dbReference type="SUPFAM" id="SSF51206">
    <property type="entry name" value="cAMP-binding domain-like"/>
    <property type="match status" value="1"/>
</dbReference>
<dbReference type="Gene3D" id="2.60.120.10">
    <property type="entry name" value="Jelly Rolls"/>
    <property type="match status" value="1"/>
</dbReference>
<evidence type="ECO:0000313" key="12">
    <source>
        <dbReference type="EMBL" id="GFR60892.1"/>
    </source>
</evidence>
<comment type="caution">
    <text evidence="12">The sequence shown here is derived from an EMBL/GenBank/DDBJ whole genome shotgun (WGS) entry which is preliminary data.</text>
</comment>
<dbReference type="PANTHER" id="PTHR10110:SF86">
    <property type="entry name" value="SODIUM_HYDROGEN EXCHANGER 7"/>
    <property type="match status" value="1"/>
</dbReference>
<evidence type="ECO:0000256" key="2">
    <source>
        <dbReference type="ARBA" id="ARBA00022448"/>
    </source>
</evidence>
<keyword evidence="13" id="KW-1185">Reference proteome</keyword>
<dbReference type="InterPro" id="IPR014710">
    <property type="entry name" value="RmlC-like_jellyroll"/>
</dbReference>
<reference evidence="12 13" key="1">
    <citation type="journal article" date="2021" name="Elife">
        <title>Chloroplast acquisition without the gene transfer in kleptoplastic sea slugs, Plakobranchus ocellatus.</title>
        <authorList>
            <person name="Maeda T."/>
            <person name="Takahashi S."/>
            <person name="Yoshida T."/>
            <person name="Shimamura S."/>
            <person name="Takaki Y."/>
            <person name="Nagai Y."/>
            <person name="Toyoda A."/>
            <person name="Suzuki Y."/>
            <person name="Arimoto A."/>
            <person name="Ishii H."/>
            <person name="Satoh N."/>
            <person name="Nishiyama T."/>
            <person name="Hasebe M."/>
            <person name="Maruyama T."/>
            <person name="Minagawa J."/>
            <person name="Obokata J."/>
            <person name="Shigenobu S."/>
        </authorList>
    </citation>
    <scope>NUCLEOTIDE SEQUENCE [LARGE SCALE GENOMIC DNA]</scope>
</reference>
<feature type="transmembrane region" description="Helical" evidence="10">
    <location>
        <begin position="693"/>
        <end position="713"/>
    </location>
</feature>
<evidence type="ECO:0000256" key="10">
    <source>
        <dbReference type="SAM" id="Phobius"/>
    </source>
</evidence>
<dbReference type="InterPro" id="IPR018422">
    <property type="entry name" value="Cation/H_exchanger_CPA1"/>
</dbReference>
<keyword evidence="5 10" id="KW-1133">Transmembrane helix</keyword>
<feature type="transmembrane region" description="Helical" evidence="10">
    <location>
        <begin position="418"/>
        <end position="440"/>
    </location>
</feature>
<dbReference type="InterPro" id="IPR000595">
    <property type="entry name" value="cNMP-bd_dom"/>
</dbReference>
<keyword evidence="7" id="KW-0406">Ion transport</keyword>
<keyword evidence="9" id="KW-0739">Sodium transport</keyword>
<dbReference type="GO" id="GO:0015385">
    <property type="term" value="F:sodium:proton antiporter activity"/>
    <property type="evidence" value="ECO:0007669"/>
    <property type="project" value="InterPro"/>
</dbReference>
<keyword evidence="6" id="KW-0915">Sodium</keyword>
<evidence type="ECO:0000256" key="3">
    <source>
        <dbReference type="ARBA" id="ARBA00022475"/>
    </source>
</evidence>
<dbReference type="Pfam" id="PF00999">
    <property type="entry name" value="Na_H_Exchanger"/>
    <property type="match status" value="1"/>
</dbReference>
<feature type="transmembrane region" description="Helical" evidence="10">
    <location>
        <begin position="668"/>
        <end position="686"/>
    </location>
</feature>
<evidence type="ECO:0000256" key="5">
    <source>
        <dbReference type="ARBA" id="ARBA00022989"/>
    </source>
</evidence>
<dbReference type="AlphaFoldDB" id="A0AAV4EIJ4"/>
<evidence type="ECO:0000313" key="13">
    <source>
        <dbReference type="Proteomes" id="UP000762676"/>
    </source>
</evidence>
<dbReference type="GO" id="GO:0098719">
    <property type="term" value="P:sodium ion import across plasma membrane"/>
    <property type="evidence" value="ECO:0007669"/>
    <property type="project" value="TreeGrafter"/>
</dbReference>
<evidence type="ECO:0000256" key="9">
    <source>
        <dbReference type="ARBA" id="ARBA00023201"/>
    </source>
</evidence>
<feature type="transmembrane region" description="Helical" evidence="10">
    <location>
        <begin position="636"/>
        <end position="656"/>
    </location>
</feature>
<name>A0AAV4EIJ4_9GAST</name>
<feature type="transmembrane region" description="Helical" evidence="10">
    <location>
        <begin position="93"/>
        <end position="115"/>
    </location>
</feature>
<keyword evidence="8 10" id="KW-0472">Membrane</keyword>
<dbReference type="CDD" id="cd00038">
    <property type="entry name" value="CAP_ED"/>
    <property type="match status" value="1"/>
</dbReference>
<dbReference type="PANTHER" id="PTHR10110">
    <property type="entry name" value="SODIUM/HYDROGEN EXCHANGER"/>
    <property type="match status" value="1"/>
</dbReference>